<dbReference type="RefSeq" id="XP_016484466.1">
    <property type="nucleotide sequence ID" value="XM_016628980.2"/>
</dbReference>
<dbReference type="AlphaFoldDB" id="A0A1S4B6G4"/>
<evidence type="ECO:0000313" key="7">
    <source>
        <dbReference type="RefSeq" id="XP_016484466.1"/>
    </source>
</evidence>
<dbReference type="NCBIfam" id="TIGR00055">
    <property type="entry name" value="uppS"/>
    <property type="match status" value="1"/>
</dbReference>
<dbReference type="GO" id="GO:0009570">
    <property type="term" value="C:chloroplast stroma"/>
    <property type="evidence" value="ECO:0000318"/>
    <property type="project" value="GO_Central"/>
</dbReference>
<dbReference type="GO" id="GO:0009668">
    <property type="term" value="P:plastid membrane organization"/>
    <property type="evidence" value="ECO:0000318"/>
    <property type="project" value="GO_Central"/>
</dbReference>
<evidence type="ECO:0000313" key="6">
    <source>
        <dbReference type="Proteomes" id="UP000790787"/>
    </source>
</evidence>
<accession>A0A1S4B6G4</accession>
<dbReference type="GO" id="GO:0016094">
    <property type="term" value="P:polyprenol biosynthetic process"/>
    <property type="evidence" value="ECO:0000318"/>
    <property type="project" value="GO_Central"/>
</dbReference>
<evidence type="ECO:0000256" key="3">
    <source>
        <dbReference type="ARBA" id="ARBA00022679"/>
    </source>
</evidence>
<dbReference type="GO" id="GO:0000287">
    <property type="term" value="F:magnesium ion binding"/>
    <property type="evidence" value="ECO:0007669"/>
    <property type="project" value="UniProtKB-ARBA"/>
</dbReference>
<comment type="similarity">
    <text evidence="5">Belongs to the UPP synthase family.</text>
</comment>
<sequence>MAFSLQHRQLFHSPTRFSSQPKSITNHSLISLKIPTRLSNHPLAFAQNAAISQIDSEKAALLPPPLRKELMPNHVAVIMDGNRRWAKMKGLPIALGYEAGVRALRNLVQLCCDWGISVLTVFAFSSDNWFRPKMEVDFLMGLFERGLKNELEDFGRAGIRMSIIGDSSKLPKSLQDLIDKAVKTTKENSRLHLVVAVNYSGQYDVVQAFQNIAQKVKDGVIEPKDVDSFLVEQELQTSCTDFPCPDLLIRTSGEQRLSNFLLWQLAYTELFFSHSHWPDFGETEFLEALCSFQQRQRRYGAQSS</sequence>
<keyword evidence="3 5" id="KW-0808">Transferase</keyword>
<dbReference type="EC" id="2.5.1.-" evidence="5"/>
<dbReference type="CDD" id="cd00475">
    <property type="entry name" value="Cis_IPPS"/>
    <property type="match status" value="1"/>
</dbReference>
<dbReference type="OrthoDB" id="4173905at2759"/>
<dbReference type="GeneID" id="107805010"/>
<keyword evidence="6" id="KW-1185">Reference proteome</keyword>
<dbReference type="Proteomes" id="UP000790787">
    <property type="component" value="Chromosome 24"/>
</dbReference>
<dbReference type="SUPFAM" id="SSF64005">
    <property type="entry name" value="Undecaprenyl diphosphate synthase"/>
    <property type="match status" value="1"/>
</dbReference>
<reference evidence="7" key="2">
    <citation type="submission" date="2025-08" db="UniProtKB">
        <authorList>
            <consortium name="RefSeq"/>
        </authorList>
    </citation>
    <scope>IDENTIFICATION</scope>
    <source>
        <tissue evidence="7">Leaf</tissue>
    </source>
</reference>
<name>A0A1S4B6G4_TOBAC</name>
<comment type="subcellular location">
    <subcellularLocation>
        <location evidence="2">Plastid</location>
        <location evidence="2">Chloroplast</location>
    </subcellularLocation>
</comment>
<protein>
    <recommendedName>
        <fullName evidence="5">Alkyl transferase</fullName>
        <ecNumber evidence="5">2.5.1.-</ecNumber>
    </recommendedName>
</protein>
<dbReference type="PANTHER" id="PTHR10291">
    <property type="entry name" value="DEHYDRODOLICHYL DIPHOSPHATE SYNTHASE FAMILY MEMBER"/>
    <property type="match status" value="1"/>
</dbReference>
<dbReference type="SMR" id="A0A1S4B6G4"/>
<dbReference type="GO" id="GO:0009409">
    <property type="term" value="P:response to cold"/>
    <property type="evidence" value="ECO:0000318"/>
    <property type="project" value="GO_Central"/>
</dbReference>
<dbReference type="PANTHER" id="PTHR10291:SF0">
    <property type="entry name" value="DEHYDRODOLICHYL DIPHOSPHATE SYNTHASE 2"/>
    <property type="match status" value="1"/>
</dbReference>
<dbReference type="FunFam" id="3.40.1180.10:FF:000001">
    <property type="entry name" value="(2E,6E)-farnesyl-diphosphate-specific ditrans,polycis-undecaprenyl-diphosphate synthase"/>
    <property type="match status" value="1"/>
</dbReference>
<dbReference type="Gene3D" id="3.40.1180.10">
    <property type="entry name" value="Decaprenyl diphosphate synthase-like"/>
    <property type="match status" value="1"/>
</dbReference>
<dbReference type="PaxDb" id="4097-A0A1S4B6G4"/>
<dbReference type="InterPro" id="IPR018520">
    <property type="entry name" value="UPP_synth-like_CS"/>
</dbReference>
<dbReference type="KEGG" id="nta:107805010"/>
<evidence type="ECO:0000256" key="1">
    <source>
        <dbReference type="ARBA" id="ARBA00001946"/>
    </source>
</evidence>
<dbReference type="OMA" id="HALKARH"/>
<dbReference type="InterPro" id="IPR001441">
    <property type="entry name" value="UPP_synth-like"/>
</dbReference>
<evidence type="ECO:0000256" key="5">
    <source>
        <dbReference type="RuleBase" id="RU363018"/>
    </source>
</evidence>
<dbReference type="HAMAP" id="MF_01139">
    <property type="entry name" value="ISPT"/>
    <property type="match status" value="1"/>
</dbReference>
<dbReference type="STRING" id="4097.A0A1S4B6G4"/>
<evidence type="ECO:0000256" key="4">
    <source>
        <dbReference type="ARBA" id="ARBA00022946"/>
    </source>
</evidence>
<dbReference type="Pfam" id="PF01255">
    <property type="entry name" value="Prenyltransf"/>
    <property type="match status" value="1"/>
</dbReference>
<proteinExistence type="inferred from homology"/>
<gene>
    <name evidence="7" type="primary">LOC107805010</name>
</gene>
<dbReference type="GO" id="GO:0004659">
    <property type="term" value="F:prenyltransferase activity"/>
    <property type="evidence" value="ECO:0007669"/>
    <property type="project" value="UniProtKB-ARBA"/>
</dbReference>
<evidence type="ECO:0000256" key="2">
    <source>
        <dbReference type="ARBA" id="ARBA00004229"/>
    </source>
</evidence>
<dbReference type="RefSeq" id="XP_016484466.1">
    <property type="nucleotide sequence ID" value="XM_016628980.1"/>
</dbReference>
<organism evidence="6 7">
    <name type="scientific">Nicotiana tabacum</name>
    <name type="common">Common tobacco</name>
    <dbReference type="NCBI Taxonomy" id="4097"/>
    <lineage>
        <taxon>Eukaryota</taxon>
        <taxon>Viridiplantae</taxon>
        <taxon>Streptophyta</taxon>
        <taxon>Embryophyta</taxon>
        <taxon>Tracheophyta</taxon>
        <taxon>Spermatophyta</taxon>
        <taxon>Magnoliopsida</taxon>
        <taxon>eudicotyledons</taxon>
        <taxon>Gunneridae</taxon>
        <taxon>Pentapetalae</taxon>
        <taxon>asterids</taxon>
        <taxon>lamiids</taxon>
        <taxon>Solanales</taxon>
        <taxon>Solanaceae</taxon>
        <taxon>Nicotianoideae</taxon>
        <taxon>Nicotianeae</taxon>
        <taxon>Nicotiana</taxon>
    </lineage>
</organism>
<keyword evidence="4" id="KW-0809">Transit peptide</keyword>
<dbReference type="InterPro" id="IPR036424">
    <property type="entry name" value="UPP_synth-like_sf"/>
</dbReference>
<dbReference type="PROSITE" id="PS01066">
    <property type="entry name" value="UPP_SYNTHASE"/>
    <property type="match status" value="1"/>
</dbReference>
<reference evidence="6" key="1">
    <citation type="journal article" date="2014" name="Nat. Commun.">
        <title>The tobacco genome sequence and its comparison with those of tomato and potato.</title>
        <authorList>
            <person name="Sierro N."/>
            <person name="Battey J.N."/>
            <person name="Ouadi S."/>
            <person name="Bakaher N."/>
            <person name="Bovet L."/>
            <person name="Willig A."/>
            <person name="Goepfert S."/>
            <person name="Peitsch M.C."/>
            <person name="Ivanov N.V."/>
        </authorList>
    </citation>
    <scope>NUCLEOTIDE SEQUENCE [LARGE SCALE GENOMIC DNA]</scope>
</reference>
<comment type="cofactor">
    <cofactor evidence="1">
        <name>Mg(2+)</name>
        <dbReference type="ChEBI" id="CHEBI:18420"/>
    </cofactor>
</comment>